<dbReference type="InterPro" id="IPR050498">
    <property type="entry name" value="Ycf3"/>
</dbReference>
<dbReference type="Gene3D" id="3.10.620.30">
    <property type="match status" value="1"/>
</dbReference>
<dbReference type="GO" id="GO:0008233">
    <property type="term" value="F:peptidase activity"/>
    <property type="evidence" value="ECO:0007669"/>
    <property type="project" value="UniProtKB-KW"/>
</dbReference>
<dbReference type="PANTHER" id="PTHR44858">
    <property type="entry name" value="TETRATRICOPEPTIDE REPEAT PROTEIN 6"/>
    <property type="match status" value="1"/>
</dbReference>
<dbReference type="RefSeq" id="WP_183997187.1">
    <property type="nucleotide sequence ID" value="NZ_JACIEH010000002.1"/>
</dbReference>
<dbReference type="Proteomes" id="UP000557392">
    <property type="component" value="Unassembled WGS sequence"/>
</dbReference>
<name>A0A7W6JRU7_9SPHN</name>
<dbReference type="GO" id="GO:0046813">
    <property type="term" value="P:receptor-mediated virion attachment to host cell"/>
    <property type="evidence" value="ECO:0007669"/>
    <property type="project" value="TreeGrafter"/>
</dbReference>
<evidence type="ECO:0000256" key="2">
    <source>
        <dbReference type="ARBA" id="ARBA00022803"/>
    </source>
</evidence>
<dbReference type="EMBL" id="JACIEH010000002">
    <property type="protein sequence ID" value="MBB4098411.1"/>
    <property type="molecule type" value="Genomic_DNA"/>
</dbReference>
<feature type="domain" description="DUF3857" evidence="5">
    <location>
        <begin position="67"/>
        <end position="225"/>
    </location>
</feature>
<protein>
    <submittedName>
        <fullName evidence="6">Tetratricopeptide (TPR) repeat protein/transglutaminase-like putative cysteine protease</fullName>
    </submittedName>
</protein>
<gene>
    <name evidence="6" type="ORF">GGR46_001975</name>
</gene>
<feature type="chain" id="PRO_5031424101" evidence="4">
    <location>
        <begin position="21"/>
        <end position="932"/>
    </location>
</feature>
<dbReference type="SUPFAM" id="SSF48452">
    <property type="entry name" value="TPR-like"/>
    <property type="match status" value="1"/>
</dbReference>
<dbReference type="Pfam" id="PF12969">
    <property type="entry name" value="DUF3857"/>
    <property type="match status" value="1"/>
</dbReference>
<proteinExistence type="predicted"/>
<keyword evidence="2 3" id="KW-0802">TPR repeat</keyword>
<dbReference type="GO" id="GO:0006508">
    <property type="term" value="P:proteolysis"/>
    <property type="evidence" value="ECO:0007669"/>
    <property type="project" value="UniProtKB-KW"/>
</dbReference>
<dbReference type="PANTHER" id="PTHR44858:SF1">
    <property type="entry name" value="UDP-N-ACETYLGLUCOSAMINE--PEPTIDE N-ACETYLGLUCOSAMINYLTRANSFERASE SPINDLY-RELATED"/>
    <property type="match status" value="1"/>
</dbReference>
<evidence type="ECO:0000313" key="6">
    <source>
        <dbReference type="EMBL" id="MBB4098411.1"/>
    </source>
</evidence>
<evidence type="ECO:0000256" key="3">
    <source>
        <dbReference type="PROSITE-ProRule" id="PRU00339"/>
    </source>
</evidence>
<dbReference type="PROSITE" id="PS50005">
    <property type="entry name" value="TPR"/>
    <property type="match status" value="1"/>
</dbReference>
<dbReference type="AlphaFoldDB" id="A0A7W6JRU7"/>
<evidence type="ECO:0000256" key="4">
    <source>
        <dbReference type="SAM" id="SignalP"/>
    </source>
</evidence>
<keyword evidence="4" id="KW-0732">Signal</keyword>
<accession>A0A7W6JRU7</accession>
<dbReference type="InterPro" id="IPR011990">
    <property type="entry name" value="TPR-like_helical_dom_sf"/>
</dbReference>
<dbReference type="GO" id="GO:0009279">
    <property type="term" value="C:cell outer membrane"/>
    <property type="evidence" value="ECO:0007669"/>
    <property type="project" value="TreeGrafter"/>
</dbReference>
<dbReference type="InterPro" id="IPR024618">
    <property type="entry name" value="DUF3857"/>
</dbReference>
<dbReference type="PROSITE" id="PS50293">
    <property type="entry name" value="TPR_REGION"/>
    <property type="match status" value="1"/>
</dbReference>
<evidence type="ECO:0000256" key="1">
    <source>
        <dbReference type="ARBA" id="ARBA00022737"/>
    </source>
</evidence>
<dbReference type="Gene3D" id="2.60.40.3140">
    <property type="match status" value="1"/>
</dbReference>
<evidence type="ECO:0000313" key="7">
    <source>
        <dbReference type="Proteomes" id="UP000557392"/>
    </source>
</evidence>
<reference evidence="6 7" key="1">
    <citation type="submission" date="2020-08" db="EMBL/GenBank/DDBJ databases">
        <title>Genomic Encyclopedia of Type Strains, Phase IV (KMG-IV): sequencing the most valuable type-strain genomes for metagenomic binning, comparative biology and taxonomic classification.</title>
        <authorList>
            <person name="Goeker M."/>
        </authorList>
    </citation>
    <scope>NUCLEOTIDE SEQUENCE [LARGE SCALE GENOMIC DNA]</scope>
    <source>
        <strain evidence="6 7">DSM 101806</strain>
    </source>
</reference>
<keyword evidence="6" id="KW-0645">Protease</keyword>
<feature type="repeat" description="TPR" evidence="3">
    <location>
        <begin position="854"/>
        <end position="887"/>
    </location>
</feature>
<dbReference type="SUPFAM" id="SSF54001">
    <property type="entry name" value="Cysteine proteinases"/>
    <property type="match status" value="1"/>
</dbReference>
<keyword evidence="7" id="KW-1185">Reference proteome</keyword>
<organism evidence="6 7">
    <name type="scientific">Sphingomonas kyeonggiensis</name>
    <dbReference type="NCBI Taxonomy" id="1268553"/>
    <lineage>
        <taxon>Bacteria</taxon>
        <taxon>Pseudomonadati</taxon>
        <taxon>Pseudomonadota</taxon>
        <taxon>Alphaproteobacteria</taxon>
        <taxon>Sphingomonadales</taxon>
        <taxon>Sphingomonadaceae</taxon>
        <taxon>Sphingomonas</taxon>
    </lineage>
</organism>
<keyword evidence="6" id="KW-0378">Hydrolase</keyword>
<dbReference type="InterPro" id="IPR019734">
    <property type="entry name" value="TPR_rpt"/>
</dbReference>
<evidence type="ECO:0000259" key="5">
    <source>
        <dbReference type="Pfam" id="PF12969"/>
    </source>
</evidence>
<feature type="signal peptide" evidence="4">
    <location>
        <begin position="1"/>
        <end position="20"/>
    </location>
</feature>
<dbReference type="SMART" id="SM00028">
    <property type="entry name" value="TPR"/>
    <property type="match status" value="3"/>
</dbReference>
<comment type="caution">
    <text evidence="6">The sequence shown here is derived from an EMBL/GenBank/DDBJ whole genome shotgun (WGS) entry which is preliminary data.</text>
</comment>
<sequence length="932" mass="99800">MVRKGLVSFVLLGAAGTAHAGDKPLYQPAPAWIAAAPLPDAAKLTDADPALVLNDVQQRVNAGQVWAYADQATRIVSPQMLTQLGTVQLPWQPDEGDLIVHKAEIIRGSEHIDLLVGGQGFEVLRREEQLEQLQINGTLTATMTVRGLRVGDVLRLSYSVTSKDKVLGGNAQTFVPLIAAPARVGFARVRLSWPSAAPLRWRSYADGATPKVSKRNGFDELEVTLPLPKPAELPTDAPVRFQKLQILEATSFADWQSVSAALGPLYATDGTIAPGSPLAGEVDKIKAVSSDPRTRAALALRLVQDEIRYLFEGMNGGNYTPQAAADTWTRRYGDCKAKTLLLLALLHALGVEAEPVAANTGMGDLVAQRLPSAGAFDHVLVRATIGGQSLWLDGTGSGTRLADLDDTPPFRTVLPLRAGGAGLMPLPMHAPARPMMETTIDFDQRAGLSLPTPVTVTVIMRGQMAETIRAMSSQANKEQLDEMGQGMVSGLLGDALVVDRKLSYDAETATATAVASGIISSPWKLEERRYRIPLDRIVSSGQFEVDRARPAWKDIPVTTAPAPFAAVMRTRVRLPGQGVGFTLEGDQTLPARLAGVPMTRKVTFAGGEVLVEDRMSGDAAEVAPADVPAARAQMALAKTRLLEMLAPADYPPRWKIAAAAGKNGFAPILAVYGKQIADEPEETLGYVNRASFLGGIWDWKGAEADLGKAIAIEPTAALYLSRARMRTAQGNDKGALADAQAALALDPGSTAATNLIASLRFRAGEQAAALALIDERIAAGGKAKQGFVMEKAELLGEAGRVDEGIRLMDEEIRVTPGNEALLNSRCWLKGTRNVALDTALKDCTRAIEIAENPSNIYDSRAMVYFRMGRMEEALADLDAALEVSPMQGSSLFLRGVVRRRTGDTKGAEADLAAARLMWPRVDEDYARYGIKP</sequence>
<dbReference type="Gene3D" id="1.25.40.10">
    <property type="entry name" value="Tetratricopeptide repeat domain"/>
    <property type="match status" value="2"/>
</dbReference>
<dbReference type="InterPro" id="IPR038765">
    <property type="entry name" value="Papain-like_cys_pep_sf"/>
</dbReference>
<keyword evidence="1" id="KW-0677">Repeat</keyword>